<dbReference type="OrthoDB" id="9770107at2"/>
<evidence type="ECO:0000256" key="4">
    <source>
        <dbReference type="ARBA" id="ARBA00022801"/>
    </source>
</evidence>
<gene>
    <name evidence="6" type="ORF">FUA22_05885</name>
</gene>
<evidence type="ECO:0000256" key="2">
    <source>
        <dbReference type="ARBA" id="ARBA00022670"/>
    </source>
</evidence>
<keyword evidence="3" id="KW-0732">Signal</keyword>
<keyword evidence="4" id="KW-0378">Hydrolase</keyword>
<sequence length="495" mass="56495">MKQFFSFLVLMSSICAITQSRVIPTDTMVVTSHSSSIKGTSLLYTATTGTQPVWNKKGDAIATLYYTYYERSNVKNRAERPLIISFNGGPGSASVWMHIAYTGPKVLKIDDEGYPIQPYGVKDNPNSILDVADIVYVNPVNTAYSRMIPDKEGKLPDRKTFFGINADIKYLAEWINTFVTRKNRWESPKYIIGESYGGTRVMGLANELQNNQWMYLNGVILVSPADYKLYNTSQPVYSSINLPYYTAAAWYQKALPNELQQQDLLDILPEAETFAIESLMPALAKGGFISDIEKRETAKKMAYFSGLSEKVILQHNLDVPTSFFWKELLRDKTGQTIGRLDSRYLGIDKRESGNSPDYNAELTSWMHSFTPAINFYIREHLNFKTDVKYSVFGDVHPWDRQNDNTREGLRQAMAQNPYLRVLVQSGYYDGATTYFGAKYTMWQIDPSGKMKDRFTFKGYRSGHMMYLRHDDLISANNDLREFIKNSLSKGKSAKY</sequence>
<dbReference type="PANTHER" id="PTHR11802">
    <property type="entry name" value="SERINE PROTEASE FAMILY S10 SERINE CARBOXYPEPTIDASE"/>
    <property type="match status" value="1"/>
</dbReference>
<dbReference type="RefSeq" id="WP_147766971.1">
    <property type="nucleotide sequence ID" value="NZ_VRKQ01000008.1"/>
</dbReference>
<proteinExistence type="predicted"/>
<keyword evidence="5" id="KW-0325">Glycoprotein</keyword>
<comment type="caution">
    <text evidence="6">The sequence shown here is derived from an EMBL/GenBank/DDBJ whole genome shotgun (WGS) entry which is preliminary data.</text>
</comment>
<dbReference type="InterPro" id="IPR018202">
    <property type="entry name" value="Ser_caboxypep_ser_AS"/>
</dbReference>
<dbReference type="GO" id="GO:0004185">
    <property type="term" value="F:serine-type carboxypeptidase activity"/>
    <property type="evidence" value="ECO:0007669"/>
    <property type="project" value="InterPro"/>
</dbReference>
<protein>
    <submittedName>
        <fullName evidence="6">Carboxypeptidase</fullName>
    </submittedName>
</protein>
<dbReference type="Gene3D" id="3.40.50.1820">
    <property type="entry name" value="alpha/beta hydrolase"/>
    <property type="match status" value="1"/>
</dbReference>
<dbReference type="AlphaFoldDB" id="A0A5C7GN68"/>
<accession>A0A5C7GN68</accession>
<evidence type="ECO:0000256" key="5">
    <source>
        <dbReference type="ARBA" id="ARBA00023180"/>
    </source>
</evidence>
<dbReference type="SUPFAM" id="SSF53474">
    <property type="entry name" value="alpha/beta-Hydrolases"/>
    <property type="match status" value="1"/>
</dbReference>
<dbReference type="GO" id="GO:0006508">
    <property type="term" value="P:proteolysis"/>
    <property type="evidence" value="ECO:0007669"/>
    <property type="project" value="UniProtKB-KW"/>
</dbReference>
<dbReference type="PANTHER" id="PTHR11802:SF3">
    <property type="entry name" value="RETINOID-INDUCIBLE SERINE CARBOXYPEPTIDASE"/>
    <property type="match status" value="1"/>
</dbReference>
<keyword evidence="2" id="KW-0645">Protease</keyword>
<organism evidence="6 7">
    <name type="scientific">Seonamhaeicola maritimus</name>
    <dbReference type="NCBI Taxonomy" id="2591822"/>
    <lineage>
        <taxon>Bacteria</taxon>
        <taxon>Pseudomonadati</taxon>
        <taxon>Bacteroidota</taxon>
        <taxon>Flavobacteriia</taxon>
        <taxon>Flavobacteriales</taxon>
        <taxon>Flavobacteriaceae</taxon>
    </lineage>
</organism>
<evidence type="ECO:0000256" key="1">
    <source>
        <dbReference type="ARBA" id="ARBA00022645"/>
    </source>
</evidence>
<keyword evidence="1 6" id="KW-0121">Carboxypeptidase</keyword>
<reference evidence="6 7" key="1">
    <citation type="submission" date="2019-08" db="EMBL/GenBank/DDBJ databases">
        <title>Seonamhaeicola sediminis sp. nov., isolated from marine sediment.</title>
        <authorList>
            <person name="Cao W.R."/>
        </authorList>
    </citation>
    <scope>NUCLEOTIDE SEQUENCE [LARGE SCALE GENOMIC DNA]</scope>
    <source>
        <strain evidence="6 7">1505</strain>
    </source>
</reference>
<evidence type="ECO:0000256" key="3">
    <source>
        <dbReference type="ARBA" id="ARBA00022729"/>
    </source>
</evidence>
<dbReference type="PROSITE" id="PS00131">
    <property type="entry name" value="CARBOXYPEPT_SER_SER"/>
    <property type="match status" value="1"/>
</dbReference>
<evidence type="ECO:0000313" key="7">
    <source>
        <dbReference type="Proteomes" id="UP000321080"/>
    </source>
</evidence>
<dbReference type="EMBL" id="VRKQ01000008">
    <property type="protein sequence ID" value="TXG39401.1"/>
    <property type="molecule type" value="Genomic_DNA"/>
</dbReference>
<dbReference type="InterPro" id="IPR001563">
    <property type="entry name" value="Peptidase_S10"/>
</dbReference>
<dbReference type="InterPro" id="IPR029058">
    <property type="entry name" value="AB_hydrolase_fold"/>
</dbReference>
<dbReference type="Proteomes" id="UP000321080">
    <property type="component" value="Unassembled WGS sequence"/>
</dbReference>
<evidence type="ECO:0000313" key="6">
    <source>
        <dbReference type="EMBL" id="TXG39401.1"/>
    </source>
</evidence>
<dbReference type="Pfam" id="PF00450">
    <property type="entry name" value="Peptidase_S10"/>
    <property type="match status" value="1"/>
</dbReference>
<name>A0A5C7GN68_9FLAO</name>
<keyword evidence="7" id="KW-1185">Reference proteome</keyword>